<dbReference type="EMBL" id="CP019312">
    <property type="protein sequence ID" value="APX10477.1"/>
    <property type="molecule type" value="Genomic_DNA"/>
</dbReference>
<dbReference type="GO" id="GO:0004222">
    <property type="term" value="F:metalloendopeptidase activity"/>
    <property type="evidence" value="ECO:0007669"/>
    <property type="project" value="InterPro"/>
</dbReference>
<comment type="cofactor">
    <cofactor evidence="6">
        <name>Zn(2+)</name>
        <dbReference type="ChEBI" id="CHEBI:29105"/>
    </cofactor>
    <text evidence="6">Binds 1 zinc ion per subunit.</text>
</comment>
<dbReference type="GO" id="GO:0051603">
    <property type="term" value="P:proteolysis involved in protein catabolic process"/>
    <property type="evidence" value="ECO:0007669"/>
    <property type="project" value="TreeGrafter"/>
</dbReference>
<evidence type="ECO:0000256" key="1">
    <source>
        <dbReference type="ARBA" id="ARBA00022670"/>
    </source>
</evidence>
<feature type="domain" description="Peptidase M48" evidence="7">
    <location>
        <begin position="52"/>
        <end position="231"/>
    </location>
</feature>
<evidence type="ECO:0000259" key="7">
    <source>
        <dbReference type="Pfam" id="PF01435"/>
    </source>
</evidence>
<gene>
    <name evidence="8" type="ORF">BWR18_01225</name>
</gene>
<dbReference type="OrthoDB" id="7338723at2"/>
<dbReference type="KEGG" id="tom:BWR18_01225"/>
<dbReference type="GO" id="GO:0046872">
    <property type="term" value="F:metal ion binding"/>
    <property type="evidence" value="ECO:0007669"/>
    <property type="project" value="UniProtKB-KW"/>
</dbReference>
<keyword evidence="4 6" id="KW-0862">Zinc</keyword>
<accession>A0A1P8MQX5</accession>
<dbReference type="GO" id="GO:0016020">
    <property type="term" value="C:membrane"/>
    <property type="evidence" value="ECO:0007669"/>
    <property type="project" value="TreeGrafter"/>
</dbReference>
<keyword evidence="1 6" id="KW-0645">Protease</keyword>
<evidence type="ECO:0000313" key="9">
    <source>
        <dbReference type="Proteomes" id="UP000186336"/>
    </source>
</evidence>
<dbReference type="InterPro" id="IPR001915">
    <property type="entry name" value="Peptidase_M48"/>
</dbReference>
<dbReference type="STRING" id="299262.BWR18_01225"/>
<dbReference type="PANTHER" id="PTHR22726">
    <property type="entry name" value="METALLOENDOPEPTIDASE OMA1"/>
    <property type="match status" value="1"/>
</dbReference>
<dbReference type="Proteomes" id="UP000186336">
    <property type="component" value="Chromosome"/>
</dbReference>
<evidence type="ECO:0000256" key="3">
    <source>
        <dbReference type="ARBA" id="ARBA00022801"/>
    </source>
</evidence>
<evidence type="ECO:0000256" key="5">
    <source>
        <dbReference type="ARBA" id="ARBA00023049"/>
    </source>
</evidence>
<sequence length="236" mass="25214">MVALTALAFVAACDDVVVTSAPTNTSAPTATVTPANVPDELRTRQQSARAFAQVVQRVEPVAERECQARTRNVNCDFRILVDDRAGAPSNAFQTLDDNGRPIIVFTQALIDDARNVDELAFVMGHEAAHHVRGHIARQRENAAAGAVIFGGLATLTGGDAEAAQRIGAQVGARTYSKDFELEADALGTVLTARAGYDPVRGSQFFNRIPDPGDRFLGTHPPNAQRLEIVRRTAAGL</sequence>
<organism evidence="8 9">
    <name type="scientific">Tateyamaria omphalii</name>
    <dbReference type="NCBI Taxonomy" id="299262"/>
    <lineage>
        <taxon>Bacteria</taxon>
        <taxon>Pseudomonadati</taxon>
        <taxon>Pseudomonadota</taxon>
        <taxon>Alphaproteobacteria</taxon>
        <taxon>Rhodobacterales</taxon>
        <taxon>Roseobacteraceae</taxon>
        <taxon>Tateyamaria</taxon>
    </lineage>
</organism>
<dbReference type="PANTHER" id="PTHR22726:SF1">
    <property type="entry name" value="METALLOENDOPEPTIDASE OMA1, MITOCHONDRIAL"/>
    <property type="match status" value="1"/>
</dbReference>
<evidence type="ECO:0000256" key="2">
    <source>
        <dbReference type="ARBA" id="ARBA00022723"/>
    </source>
</evidence>
<dbReference type="Pfam" id="PF01435">
    <property type="entry name" value="Peptidase_M48"/>
    <property type="match status" value="1"/>
</dbReference>
<dbReference type="AlphaFoldDB" id="A0A1P8MQX5"/>
<keyword evidence="3 6" id="KW-0378">Hydrolase</keyword>
<evidence type="ECO:0000256" key="6">
    <source>
        <dbReference type="RuleBase" id="RU003983"/>
    </source>
</evidence>
<keyword evidence="5 6" id="KW-0482">Metalloprotease</keyword>
<dbReference type="CDD" id="cd07324">
    <property type="entry name" value="M48C_Oma1-like"/>
    <property type="match status" value="1"/>
</dbReference>
<keyword evidence="2" id="KW-0479">Metal-binding</keyword>
<evidence type="ECO:0000256" key="4">
    <source>
        <dbReference type="ARBA" id="ARBA00022833"/>
    </source>
</evidence>
<keyword evidence="9" id="KW-1185">Reference proteome</keyword>
<proteinExistence type="inferred from homology"/>
<reference evidence="8 9" key="1">
    <citation type="submission" date="2017-01" db="EMBL/GenBank/DDBJ databases">
        <title>Complete genome of Tateyamaria omphalii DOK1-4 isolated from seawater in Dokdo.</title>
        <authorList>
            <person name="Kim J.H."/>
            <person name="Chi W.-J."/>
        </authorList>
    </citation>
    <scope>NUCLEOTIDE SEQUENCE [LARGE SCALE GENOMIC DNA]</scope>
    <source>
        <strain evidence="8 9">DOK1-4</strain>
    </source>
</reference>
<evidence type="ECO:0000313" key="8">
    <source>
        <dbReference type="EMBL" id="APX10477.1"/>
    </source>
</evidence>
<dbReference type="Gene3D" id="3.30.2010.10">
    <property type="entry name" value="Metalloproteases ('zincins'), catalytic domain"/>
    <property type="match status" value="1"/>
</dbReference>
<protein>
    <submittedName>
        <fullName evidence="8">Peptidase M48</fullName>
    </submittedName>
</protein>
<dbReference type="InterPro" id="IPR051156">
    <property type="entry name" value="Mito/Outer_Membr_Metalloprot"/>
</dbReference>
<name>A0A1P8MQX5_9RHOB</name>
<comment type="similarity">
    <text evidence="6">Belongs to the peptidase M48 family.</text>
</comment>